<accession>A0AAD9EMM1</accession>
<sequence length="90" mass="9338">MASYLPHPWRVFNLAAAGPEEAWWDRGGGELQGPAEAPGVQQGPLGLDGGGGGPGGRRGGGPPPAGQTEPLSRPEGLTRQESDRRTERTI</sequence>
<feature type="compositionally biased region" description="Basic and acidic residues" evidence="1">
    <location>
        <begin position="76"/>
        <end position="90"/>
    </location>
</feature>
<gene>
    <name evidence="2" type="ORF">KUDE01_006908</name>
</gene>
<proteinExistence type="predicted"/>
<dbReference type="Proteomes" id="UP001228049">
    <property type="component" value="Unassembled WGS sequence"/>
</dbReference>
<evidence type="ECO:0000256" key="1">
    <source>
        <dbReference type="SAM" id="MobiDB-lite"/>
    </source>
</evidence>
<evidence type="ECO:0000313" key="3">
    <source>
        <dbReference type="Proteomes" id="UP001228049"/>
    </source>
</evidence>
<feature type="region of interest" description="Disordered" evidence="1">
    <location>
        <begin position="23"/>
        <end position="90"/>
    </location>
</feature>
<reference evidence="2" key="1">
    <citation type="submission" date="2023-04" db="EMBL/GenBank/DDBJ databases">
        <title>Chromosome-level genome of Chaenocephalus aceratus.</title>
        <authorList>
            <person name="Park H."/>
        </authorList>
    </citation>
    <scope>NUCLEOTIDE SEQUENCE</scope>
    <source>
        <strain evidence="2">DE</strain>
        <tissue evidence="2">Muscle</tissue>
    </source>
</reference>
<name>A0AAD9EMM1_DISEL</name>
<protein>
    <submittedName>
        <fullName evidence="2">PAX3- and PAX7-binding protein 1</fullName>
    </submittedName>
</protein>
<organism evidence="2 3">
    <name type="scientific">Dissostichus eleginoides</name>
    <name type="common">Patagonian toothfish</name>
    <name type="synonym">Dissostichus amissus</name>
    <dbReference type="NCBI Taxonomy" id="100907"/>
    <lineage>
        <taxon>Eukaryota</taxon>
        <taxon>Metazoa</taxon>
        <taxon>Chordata</taxon>
        <taxon>Craniata</taxon>
        <taxon>Vertebrata</taxon>
        <taxon>Euteleostomi</taxon>
        <taxon>Actinopterygii</taxon>
        <taxon>Neopterygii</taxon>
        <taxon>Teleostei</taxon>
        <taxon>Neoteleostei</taxon>
        <taxon>Acanthomorphata</taxon>
        <taxon>Eupercaria</taxon>
        <taxon>Perciformes</taxon>
        <taxon>Notothenioidei</taxon>
        <taxon>Nototheniidae</taxon>
        <taxon>Dissostichus</taxon>
    </lineage>
</organism>
<keyword evidence="3" id="KW-1185">Reference proteome</keyword>
<dbReference type="EMBL" id="JASDAP010000489">
    <property type="protein sequence ID" value="KAK1874683.1"/>
    <property type="molecule type" value="Genomic_DNA"/>
</dbReference>
<feature type="compositionally biased region" description="Gly residues" evidence="1">
    <location>
        <begin position="46"/>
        <end position="60"/>
    </location>
</feature>
<comment type="caution">
    <text evidence="2">The sequence shown here is derived from an EMBL/GenBank/DDBJ whole genome shotgun (WGS) entry which is preliminary data.</text>
</comment>
<evidence type="ECO:0000313" key="2">
    <source>
        <dbReference type="EMBL" id="KAK1874683.1"/>
    </source>
</evidence>
<dbReference type="AlphaFoldDB" id="A0AAD9EMM1"/>